<feature type="compositionally biased region" description="Basic and acidic residues" evidence="5">
    <location>
        <begin position="307"/>
        <end position="327"/>
    </location>
</feature>
<dbReference type="PRINTS" id="PR00925">
    <property type="entry name" value="NONHISHMG17"/>
</dbReference>
<dbReference type="GO" id="GO:0006325">
    <property type="term" value="P:chromatin organization"/>
    <property type="evidence" value="ECO:0007669"/>
    <property type="project" value="TreeGrafter"/>
</dbReference>
<dbReference type="GO" id="GO:0031492">
    <property type="term" value="F:nucleosomal DNA binding"/>
    <property type="evidence" value="ECO:0007669"/>
    <property type="project" value="InterPro"/>
</dbReference>
<dbReference type="PANTHER" id="PTHR23087">
    <property type="entry name" value="NONHISTONE CHROMOSOMAL PROTEIN HMG"/>
    <property type="match status" value="1"/>
</dbReference>
<evidence type="ECO:0000256" key="4">
    <source>
        <dbReference type="ARBA" id="ARBA00023242"/>
    </source>
</evidence>
<dbReference type="Pfam" id="PF01101">
    <property type="entry name" value="HMG14_17"/>
    <property type="match status" value="1"/>
</dbReference>
<protein>
    <submittedName>
        <fullName evidence="6">High mobility group nucleosome binding domain 1</fullName>
    </submittedName>
</protein>
<feature type="compositionally biased region" description="Basic and acidic residues" evidence="5">
    <location>
        <begin position="98"/>
        <end position="114"/>
    </location>
</feature>
<dbReference type="PANTHER" id="PTHR23087:SF12">
    <property type="entry name" value="NON-HISTONE CHROMOSOMAL PROTEIN HMG-14"/>
    <property type="match status" value="1"/>
</dbReference>
<feature type="compositionally biased region" description="Low complexity" evidence="5">
    <location>
        <begin position="220"/>
        <end position="236"/>
    </location>
</feature>
<feature type="compositionally biased region" description="Basic and acidic residues" evidence="5">
    <location>
        <begin position="346"/>
        <end position="364"/>
    </location>
</feature>
<reference evidence="6 7" key="1">
    <citation type="submission" date="2012-03" db="EMBL/GenBank/DDBJ databases">
        <title>Whole Genome Assembly of Papio anubis.</title>
        <authorList>
            <person name="Liu Y.L."/>
            <person name="Abraham K.A."/>
            <person name="Akbar H.A."/>
            <person name="Ali S.A."/>
            <person name="Anosike U.A."/>
            <person name="Aqrawi P.A."/>
            <person name="Arias F.A."/>
            <person name="Attaway T.A."/>
            <person name="Awwad R.A."/>
            <person name="Babu C.B."/>
            <person name="Bandaranaike D.B."/>
            <person name="Battles P.B."/>
            <person name="Bell A.B."/>
            <person name="Beltran B.B."/>
            <person name="Berhane-Mersha D.B."/>
            <person name="Bess C.B."/>
            <person name="Bickham C.B."/>
            <person name="Bolden T.B."/>
            <person name="Carter K.C."/>
            <person name="Chau D.C."/>
            <person name="Chavez A.C."/>
            <person name="Clerc-Blankenburg K.C."/>
            <person name="Coyle M.C."/>
            <person name="Dao M.D."/>
            <person name="Davila M.L.D."/>
            <person name="Davy-Carroll L.D."/>
            <person name="Denson S.D."/>
            <person name="Dinh H.D."/>
            <person name="Fernandez S.F."/>
            <person name="Fernando P.F."/>
            <person name="Forbes L.F."/>
            <person name="Francis C.F."/>
            <person name="Francisco L.F."/>
            <person name="Fu Q.F."/>
            <person name="Garcia-Iii R.G."/>
            <person name="Garrett T.G."/>
            <person name="Gross S.G."/>
            <person name="Gubbala S.G."/>
            <person name="Hirani K.H."/>
            <person name="Hogues M.H."/>
            <person name="Hollins B.H."/>
            <person name="Jackson L.J."/>
            <person name="Javaid M.J."/>
            <person name="Jhangiani S.J."/>
            <person name="Johnson A.J."/>
            <person name="Johnson B.J."/>
            <person name="Jones J.J."/>
            <person name="Joshi V.J."/>
            <person name="Kalu J.K."/>
            <person name="Khan N.K."/>
            <person name="Korchina V.K."/>
            <person name="Kovar C.K."/>
            <person name="Lago L.L."/>
            <person name="Lara F.L."/>
            <person name="Le T.-K.L."/>
            <person name="Lee S.L."/>
            <person name="Legall-Iii F.L."/>
            <person name="Lemon S.L."/>
            <person name="Liu J.L."/>
            <person name="Liu Y.-S.L."/>
            <person name="Liyanage D.L."/>
            <person name="Lopez J.L."/>
            <person name="Lorensuhewa L.L."/>
            <person name="Mata R.M."/>
            <person name="Mathew T.M."/>
            <person name="Mercado C.M."/>
            <person name="Mercado I.M."/>
            <person name="Morales K.M."/>
            <person name="Morgan M.M."/>
            <person name="Munidasa M.M."/>
            <person name="Ngo D.N."/>
            <person name="Nguyen L.N."/>
            <person name="Nguyen T.N."/>
            <person name="Nguyen N.N."/>
            <person name="Obregon M.O."/>
            <person name="Okwuonu G.O."/>
            <person name="Ongeri F.O."/>
            <person name="Onwere C.O."/>
            <person name="Osifeso I.O."/>
            <person name="Parra A.P."/>
            <person name="Patil S.P."/>
            <person name="Perez A.P."/>
            <person name="Perez Y.P."/>
            <person name="Pham C.P."/>
            <person name="Pu L.-L.P."/>
            <person name="Puazo M.P."/>
            <person name="Quiroz J.Q."/>
            <person name="Rouhana J.R."/>
            <person name="Ruiz M.R."/>
            <person name="Ruiz S.-J.R."/>
            <person name="Saada N.S."/>
            <person name="Santibanez J.S."/>
            <person name="Scheel M.S."/>
            <person name="Schneider B.S."/>
            <person name="Simmons D.S."/>
            <person name="Sisson I.S."/>
            <person name="Tang L.-Y.T."/>
            <person name="Thornton R.T."/>
            <person name="Tisius J.T."/>
            <person name="Toledanes G.T."/>
            <person name="Trejos Z.T."/>
            <person name="Usmani K.U."/>
            <person name="Varghese R.V."/>
            <person name="Vattathil S.V."/>
            <person name="Vee V.V."/>
            <person name="Walker D.W."/>
            <person name="Weissenberger G.W."/>
            <person name="White C.W."/>
            <person name="Williams A.W."/>
            <person name="Woodworth J.W."/>
            <person name="Wright R.W."/>
            <person name="Zhu Y.Z."/>
            <person name="Han Y.H."/>
            <person name="Newsham I.N."/>
            <person name="Nazareth L.N."/>
            <person name="Worley K.W."/>
            <person name="Muzny D.M."/>
            <person name="Rogers J.R."/>
            <person name="Gibbs R.G."/>
        </authorList>
    </citation>
    <scope>NUCLEOTIDE SEQUENCE [LARGE SCALE GENOMIC DNA]</scope>
</reference>
<feature type="compositionally biased region" description="Gly residues" evidence="5">
    <location>
        <begin position="63"/>
        <end position="72"/>
    </location>
</feature>
<evidence type="ECO:0000256" key="5">
    <source>
        <dbReference type="SAM" id="MobiDB-lite"/>
    </source>
</evidence>
<dbReference type="Ensembl" id="ENSPANT00000072272.1">
    <property type="protein sequence ID" value="ENSPANP00000061052.1"/>
    <property type="gene ID" value="ENSPANG00000030801.2"/>
</dbReference>
<reference evidence="6" key="2">
    <citation type="submission" date="2025-08" db="UniProtKB">
        <authorList>
            <consortium name="Ensembl"/>
        </authorList>
    </citation>
    <scope>IDENTIFICATION</scope>
</reference>
<reference evidence="6" key="3">
    <citation type="submission" date="2025-09" db="UniProtKB">
        <authorList>
            <consortium name="Ensembl"/>
        </authorList>
    </citation>
    <scope>IDENTIFICATION</scope>
</reference>
<sequence length="371" mass="39418">RRPGIQKDCGWGPAVTWHAPANHRADRTSQLGFKQTTVRSERHWGPAPFAWAWGPARRREGVGGRPGGGGAQGRVTASLTYSGRGLSPTANGRGRGAARPEGRGSPRQGTRGEEEAGSQSGSIRFSHRPRCGSQQLGRREEWQRPGSPVSRRLSARRGPQAPGTRLPRRQDAQEEGERWPRPAHAPWSRRLPGPARPRPRCTHGGDGPGRRLETGGRAGGRSAAAGAAVLERSAAGGAKGAIRTGRREAVTSRGRALFSGPCGRASPGAAARLHSPVFLSPQVSSAEGAAKEEPKRRSARLSAKPPAKVEAKPKKAAAKDKSSDKKVQTKGKRGAKGKQAEVANQETKEDLPAENGETKTEEVRSVCVFSL</sequence>
<evidence type="ECO:0000256" key="3">
    <source>
        <dbReference type="ARBA" id="ARBA00023125"/>
    </source>
</evidence>
<proteinExistence type="inferred from homology"/>
<comment type="similarity">
    <text evidence="2">Belongs to the HMGN family.</text>
</comment>
<dbReference type="Proteomes" id="UP000028761">
    <property type="component" value="Chromosome 4"/>
</dbReference>
<feature type="compositionally biased region" description="Basic and acidic residues" evidence="5">
    <location>
        <begin position="168"/>
        <end position="180"/>
    </location>
</feature>
<dbReference type="GeneTree" id="ENSGT00950000182802"/>
<organism evidence="6 7">
    <name type="scientific">Papio anubis</name>
    <name type="common">Olive baboon</name>
    <dbReference type="NCBI Taxonomy" id="9555"/>
    <lineage>
        <taxon>Eukaryota</taxon>
        <taxon>Metazoa</taxon>
        <taxon>Chordata</taxon>
        <taxon>Craniata</taxon>
        <taxon>Vertebrata</taxon>
        <taxon>Euteleostomi</taxon>
        <taxon>Mammalia</taxon>
        <taxon>Eutheria</taxon>
        <taxon>Euarchontoglires</taxon>
        <taxon>Primates</taxon>
        <taxon>Haplorrhini</taxon>
        <taxon>Catarrhini</taxon>
        <taxon>Cercopithecidae</taxon>
        <taxon>Cercopithecinae</taxon>
        <taxon>Papio</taxon>
    </lineage>
</organism>
<evidence type="ECO:0000256" key="1">
    <source>
        <dbReference type="ARBA" id="ARBA00004123"/>
    </source>
</evidence>
<evidence type="ECO:0000256" key="2">
    <source>
        <dbReference type="ARBA" id="ARBA00007696"/>
    </source>
</evidence>
<evidence type="ECO:0000313" key="7">
    <source>
        <dbReference type="Proteomes" id="UP000028761"/>
    </source>
</evidence>
<feature type="region of interest" description="Disordered" evidence="5">
    <location>
        <begin position="36"/>
        <end position="371"/>
    </location>
</feature>
<dbReference type="SMART" id="SM00527">
    <property type="entry name" value="HMG17"/>
    <property type="match status" value="1"/>
</dbReference>
<keyword evidence="7" id="KW-1185">Reference proteome</keyword>
<dbReference type="InterPro" id="IPR000079">
    <property type="entry name" value="HMGN_fam"/>
</dbReference>
<dbReference type="GO" id="GO:0000785">
    <property type="term" value="C:chromatin"/>
    <property type="evidence" value="ECO:0007669"/>
    <property type="project" value="InterPro"/>
</dbReference>
<dbReference type="GO" id="GO:0005634">
    <property type="term" value="C:nucleus"/>
    <property type="evidence" value="ECO:0007669"/>
    <property type="project" value="UniProtKB-SubCell"/>
</dbReference>
<name>A0A8I5NXJ9_PAPAN</name>
<accession>A0A8I5NXJ9</accession>
<dbReference type="PROSITE" id="PS00355">
    <property type="entry name" value="HMG14_17"/>
    <property type="match status" value="1"/>
</dbReference>
<comment type="subcellular location">
    <subcellularLocation>
        <location evidence="1">Nucleus</location>
    </subcellularLocation>
</comment>
<dbReference type="AlphaFoldDB" id="A0A8I5NXJ9"/>
<evidence type="ECO:0000313" key="6">
    <source>
        <dbReference type="Ensembl" id="ENSPANP00000061052.1"/>
    </source>
</evidence>
<feature type="compositionally biased region" description="Low complexity" evidence="5">
    <location>
        <begin position="45"/>
        <end position="55"/>
    </location>
</feature>
<keyword evidence="3" id="KW-0238">DNA-binding</keyword>
<keyword evidence="4" id="KW-0539">Nucleus</keyword>